<organism evidence="2 3">
    <name type="scientific">Jhaorihella thermophila</name>
    <dbReference type="NCBI Taxonomy" id="488547"/>
    <lineage>
        <taxon>Bacteria</taxon>
        <taxon>Pseudomonadati</taxon>
        <taxon>Pseudomonadota</taxon>
        <taxon>Alphaproteobacteria</taxon>
        <taxon>Rhodobacterales</taxon>
        <taxon>Paracoccaceae</taxon>
        <taxon>Jhaorihella</taxon>
    </lineage>
</organism>
<dbReference type="GO" id="GO:0016740">
    <property type="term" value="F:transferase activity"/>
    <property type="evidence" value="ECO:0007669"/>
    <property type="project" value="UniProtKB-KW"/>
</dbReference>
<keyword evidence="3" id="KW-1185">Reference proteome</keyword>
<keyword evidence="2" id="KW-0808">Transferase</keyword>
<dbReference type="Proteomes" id="UP000236742">
    <property type="component" value="Unassembled WGS sequence"/>
</dbReference>
<name>A0A1H5WKM8_9RHOB</name>
<dbReference type="RefSeq" id="WP_104008156.1">
    <property type="nucleotide sequence ID" value="NZ_FNVD01000008.1"/>
</dbReference>
<dbReference type="AlphaFoldDB" id="A0A1H5WKM8"/>
<dbReference type="OrthoDB" id="259382at2"/>
<protein>
    <submittedName>
        <fullName evidence="2">Glycosyl transferase, family 25</fullName>
    </submittedName>
</protein>
<gene>
    <name evidence="2" type="ORF">SAMN05421751_10880</name>
</gene>
<dbReference type="CDD" id="cd06532">
    <property type="entry name" value="Glyco_transf_25"/>
    <property type="match status" value="1"/>
</dbReference>
<proteinExistence type="predicted"/>
<dbReference type="InterPro" id="IPR002654">
    <property type="entry name" value="Glyco_trans_25"/>
</dbReference>
<evidence type="ECO:0000313" key="2">
    <source>
        <dbReference type="EMBL" id="SEF99836.1"/>
    </source>
</evidence>
<feature type="domain" description="Glycosyl transferase family 25" evidence="1">
    <location>
        <begin position="2"/>
        <end position="166"/>
    </location>
</feature>
<accession>A0A1H5WKM8</accession>
<sequence>MKALVINLDRETARMDFQRAQLEALGIEYERLPACTPDRLVPPHDAPWWDHWERPMTPVEKAVLLSHRAAWQRIVDEGAPMLVLEDDAYLSTRTPEFLIFLEDLRGADHVTLETRGRRKLLARRSWRGMAGLRRLYQDRTGAAAYVLWPSGARKLLVRSDKAPAIADGVICAAYEMVSLQADPPLAVQLDTCAHYAIAPPMRTVSAIAPKGARSPHRKNAGQKLRRIGAQARMGLRRLAHPLAMREDLAPIGPWPRLAPGDTSARAAD</sequence>
<dbReference type="EMBL" id="FNVD01000008">
    <property type="protein sequence ID" value="SEF99836.1"/>
    <property type="molecule type" value="Genomic_DNA"/>
</dbReference>
<evidence type="ECO:0000259" key="1">
    <source>
        <dbReference type="Pfam" id="PF01755"/>
    </source>
</evidence>
<reference evidence="2 3" key="1">
    <citation type="submission" date="2016-10" db="EMBL/GenBank/DDBJ databases">
        <authorList>
            <person name="de Groot N.N."/>
        </authorList>
    </citation>
    <scope>NUCLEOTIDE SEQUENCE [LARGE SCALE GENOMIC DNA]</scope>
    <source>
        <strain evidence="2 3">DSM 23413</strain>
    </source>
</reference>
<evidence type="ECO:0000313" key="3">
    <source>
        <dbReference type="Proteomes" id="UP000236742"/>
    </source>
</evidence>
<dbReference type="Pfam" id="PF01755">
    <property type="entry name" value="Glyco_transf_25"/>
    <property type="match status" value="1"/>
</dbReference>